<dbReference type="InterPro" id="IPR005066">
    <property type="entry name" value="MoCF_OxRdtse_dimer"/>
</dbReference>
<dbReference type="GO" id="GO:0043546">
    <property type="term" value="F:molybdopterin cofactor binding"/>
    <property type="evidence" value="ECO:0007669"/>
    <property type="project" value="TreeGrafter"/>
</dbReference>
<dbReference type="InterPro" id="IPR036374">
    <property type="entry name" value="OxRdtase_Mopterin-bd_sf"/>
</dbReference>
<sequence>MISKSDPVPKNPLNREAPLHELVSSFVTPAPDAYNRNHSAIPEIDAATHVVSVSGDVANPLQLSIDQLRHDFQQHEVLAALQCAGNRRHTMRTKLKEVVGLDWMDGAIMNCTWKGPRLRDVLIKAGVKGYDNDNDNIGNGNGNGNGNGAANGVVNGHADADAGKKEPEMHVSFTCDQLQCQDDSYYGGSIELWRAMAVDREVILALEMNGKPLQPAYGYPVRIVAPGVAGARWVKWLDTISVGPHESPNFYQQHDYKILPPEATTWEIAEEYWPKMPSMQCMPVNSVVAVPDDDETVTLPASGKLEVKGFAVPYGAEGPVTRVEVSGDGGKTWIDAELDYGADSFNKTKSKWSWVLWRAEVEVEKGANKTIYSRATDAGGNTQQEMSPWNLRGVGYNGYGASWNVSVV</sequence>
<evidence type="ECO:0000259" key="6">
    <source>
        <dbReference type="Pfam" id="PF03404"/>
    </source>
</evidence>
<dbReference type="Pfam" id="PF03404">
    <property type="entry name" value="Mo-co_dimer"/>
    <property type="match status" value="1"/>
</dbReference>
<evidence type="ECO:0000313" key="7">
    <source>
        <dbReference type="EMBL" id="PGH30184.1"/>
    </source>
</evidence>
<dbReference type="PRINTS" id="PR00407">
    <property type="entry name" value="EUMOPTERIN"/>
</dbReference>
<keyword evidence="8" id="KW-1185">Reference proteome</keyword>
<accession>A0A2B7Z1F3</accession>
<dbReference type="GO" id="GO:0006790">
    <property type="term" value="P:sulfur compound metabolic process"/>
    <property type="evidence" value="ECO:0007669"/>
    <property type="project" value="TreeGrafter"/>
</dbReference>
<dbReference type="Pfam" id="PF00174">
    <property type="entry name" value="Oxidored_molyb"/>
    <property type="match status" value="1"/>
</dbReference>
<dbReference type="AlphaFoldDB" id="A0A2B7Z1F3"/>
<dbReference type="GO" id="GO:0005739">
    <property type="term" value="C:mitochondrion"/>
    <property type="evidence" value="ECO:0007669"/>
    <property type="project" value="TreeGrafter"/>
</dbReference>
<dbReference type="EMBL" id="PDND01000187">
    <property type="protein sequence ID" value="PGH30184.1"/>
    <property type="molecule type" value="Genomic_DNA"/>
</dbReference>
<feature type="domain" description="Oxidoreductase molybdopterin-binding" evidence="5">
    <location>
        <begin position="38"/>
        <end position="251"/>
    </location>
</feature>
<evidence type="ECO:0000259" key="5">
    <source>
        <dbReference type="Pfam" id="PF00174"/>
    </source>
</evidence>
<evidence type="ECO:0000256" key="1">
    <source>
        <dbReference type="ARBA" id="ARBA00001924"/>
    </source>
</evidence>
<dbReference type="SUPFAM" id="SSF56524">
    <property type="entry name" value="Oxidoreductase molybdopterin-binding domain"/>
    <property type="match status" value="1"/>
</dbReference>
<dbReference type="InterPro" id="IPR014756">
    <property type="entry name" value="Ig_E-set"/>
</dbReference>
<protein>
    <submittedName>
        <fullName evidence="7">Sulfite oxidase</fullName>
    </submittedName>
</protein>
<evidence type="ECO:0000256" key="2">
    <source>
        <dbReference type="ARBA" id="ARBA00022505"/>
    </source>
</evidence>
<dbReference type="GO" id="GO:0030151">
    <property type="term" value="F:molybdenum ion binding"/>
    <property type="evidence" value="ECO:0007669"/>
    <property type="project" value="InterPro"/>
</dbReference>
<dbReference type="PANTHER" id="PTHR19372">
    <property type="entry name" value="SULFITE REDUCTASE"/>
    <property type="match status" value="1"/>
</dbReference>
<feature type="domain" description="Moybdenum cofactor oxidoreductase dimerisation" evidence="6">
    <location>
        <begin position="279"/>
        <end position="399"/>
    </location>
</feature>
<dbReference type="Gene3D" id="2.60.40.650">
    <property type="match status" value="1"/>
</dbReference>
<keyword evidence="2" id="KW-0500">Molybdenum</keyword>
<evidence type="ECO:0000256" key="3">
    <source>
        <dbReference type="ARBA" id="ARBA00022723"/>
    </source>
</evidence>
<evidence type="ECO:0000256" key="4">
    <source>
        <dbReference type="ARBA" id="ARBA00023002"/>
    </source>
</evidence>
<reference evidence="7 8" key="1">
    <citation type="submission" date="2017-10" db="EMBL/GenBank/DDBJ databases">
        <title>Comparative genomics in systemic dimorphic fungi from Ajellomycetaceae.</title>
        <authorList>
            <person name="Munoz J.F."/>
            <person name="Mcewen J.G."/>
            <person name="Clay O.K."/>
            <person name="Cuomo C.A."/>
        </authorList>
    </citation>
    <scope>NUCLEOTIDE SEQUENCE [LARGE SCALE GENOMIC DNA]</scope>
    <source>
        <strain evidence="7 8">UAMH4076</strain>
    </source>
</reference>
<dbReference type="GO" id="GO:0020037">
    <property type="term" value="F:heme binding"/>
    <property type="evidence" value="ECO:0007669"/>
    <property type="project" value="TreeGrafter"/>
</dbReference>
<dbReference type="InterPro" id="IPR008335">
    <property type="entry name" value="Mopterin_OxRdtase_euk"/>
</dbReference>
<dbReference type="VEuPathDB" id="FungiDB:EMCG_01259"/>
<keyword evidence="4" id="KW-0560">Oxidoreductase</keyword>
<dbReference type="Gene3D" id="3.90.420.10">
    <property type="entry name" value="Oxidoreductase, molybdopterin-binding domain"/>
    <property type="match status" value="1"/>
</dbReference>
<dbReference type="InterPro" id="IPR000572">
    <property type="entry name" value="OxRdtase_Mopterin-bd_dom"/>
</dbReference>
<dbReference type="PANTHER" id="PTHR19372:SF7">
    <property type="entry name" value="SULFITE OXIDASE, MITOCHONDRIAL"/>
    <property type="match status" value="1"/>
</dbReference>
<gene>
    <name evidence="7" type="ORF">GX50_07049</name>
</gene>
<organism evidence="7 8">
    <name type="scientific">[Emmonsia] crescens</name>
    <dbReference type="NCBI Taxonomy" id="73230"/>
    <lineage>
        <taxon>Eukaryota</taxon>
        <taxon>Fungi</taxon>
        <taxon>Dikarya</taxon>
        <taxon>Ascomycota</taxon>
        <taxon>Pezizomycotina</taxon>
        <taxon>Eurotiomycetes</taxon>
        <taxon>Eurotiomycetidae</taxon>
        <taxon>Onygenales</taxon>
        <taxon>Ajellomycetaceae</taxon>
        <taxon>Emergomyces</taxon>
    </lineage>
</organism>
<dbReference type="GO" id="GO:0008482">
    <property type="term" value="F:sulfite oxidase activity"/>
    <property type="evidence" value="ECO:0007669"/>
    <property type="project" value="TreeGrafter"/>
</dbReference>
<dbReference type="Proteomes" id="UP000226031">
    <property type="component" value="Unassembled WGS sequence"/>
</dbReference>
<evidence type="ECO:0000313" key="8">
    <source>
        <dbReference type="Proteomes" id="UP000226031"/>
    </source>
</evidence>
<dbReference type="STRING" id="73230.A0A2B7Z1F3"/>
<comment type="cofactor">
    <cofactor evidence="1">
        <name>Mo-molybdopterin</name>
        <dbReference type="ChEBI" id="CHEBI:71302"/>
    </cofactor>
</comment>
<name>A0A2B7Z1F3_9EURO</name>
<dbReference type="SUPFAM" id="SSF81296">
    <property type="entry name" value="E set domains"/>
    <property type="match status" value="1"/>
</dbReference>
<keyword evidence="3" id="KW-0479">Metal-binding</keyword>
<comment type="caution">
    <text evidence="7">The sequence shown here is derived from an EMBL/GenBank/DDBJ whole genome shotgun (WGS) entry which is preliminary data.</text>
</comment>
<proteinExistence type="predicted"/>